<dbReference type="InterPro" id="IPR011075">
    <property type="entry name" value="TetR_C"/>
</dbReference>
<dbReference type="SUPFAM" id="SSF48498">
    <property type="entry name" value="Tetracyclin repressor-like, C-terminal domain"/>
    <property type="match status" value="1"/>
</dbReference>
<dbReference type="Pfam" id="PF00440">
    <property type="entry name" value="TetR_N"/>
    <property type="match status" value="1"/>
</dbReference>
<protein>
    <submittedName>
        <fullName evidence="6">TetR/AcrR family transcriptional regulator</fullName>
    </submittedName>
</protein>
<accession>A0ABN2C0L6</accession>
<dbReference type="SUPFAM" id="SSF46689">
    <property type="entry name" value="Homeodomain-like"/>
    <property type="match status" value="1"/>
</dbReference>
<dbReference type="RefSeq" id="WP_344180504.1">
    <property type="nucleotide sequence ID" value="NZ_BAAANC010000003.1"/>
</dbReference>
<evidence type="ECO:0000256" key="1">
    <source>
        <dbReference type="ARBA" id="ARBA00023015"/>
    </source>
</evidence>
<evidence type="ECO:0000313" key="6">
    <source>
        <dbReference type="EMBL" id="GAA1549460.1"/>
    </source>
</evidence>
<keyword evidence="7" id="KW-1185">Reference proteome</keyword>
<keyword evidence="2 4" id="KW-0238">DNA-binding</keyword>
<evidence type="ECO:0000256" key="4">
    <source>
        <dbReference type="PROSITE-ProRule" id="PRU00335"/>
    </source>
</evidence>
<keyword evidence="3" id="KW-0804">Transcription</keyword>
<dbReference type="InterPro" id="IPR036271">
    <property type="entry name" value="Tet_transcr_reg_TetR-rel_C_sf"/>
</dbReference>
<keyword evidence="1" id="KW-0805">Transcription regulation</keyword>
<dbReference type="PANTHER" id="PTHR47506">
    <property type="entry name" value="TRANSCRIPTIONAL REGULATORY PROTEIN"/>
    <property type="match status" value="1"/>
</dbReference>
<dbReference type="PRINTS" id="PR00455">
    <property type="entry name" value="HTHTETR"/>
</dbReference>
<evidence type="ECO:0000259" key="5">
    <source>
        <dbReference type="PROSITE" id="PS50977"/>
    </source>
</evidence>
<dbReference type="InterPro" id="IPR001647">
    <property type="entry name" value="HTH_TetR"/>
</dbReference>
<sequence length="190" mass="20403">MTRGNVRSRIVDHAEDVFRRQGFSAASIQDLTDAADVPKGSFYNHFQTKAELAAEIIDRYVNATDVTMLGQQGLPVIDRLRNHFAGQAWRTMATGLEFGCLLATLAAESPAGGDYLRKAVEQSLAKWTSAVTAAISEGQAAGEVTTRRPAADLAAFLIDSFEGGALRTKVTGDATALVRHLEIALDALRP</sequence>
<reference evidence="6 7" key="1">
    <citation type="journal article" date="2019" name="Int. J. Syst. Evol. Microbiol.">
        <title>The Global Catalogue of Microorganisms (GCM) 10K type strain sequencing project: providing services to taxonomists for standard genome sequencing and annotation.</title>
        <authorList>
            <consortium name="The Broad Institute Genomics Platform"/>
            <consortium name="The Broad Institute Genome Sequencing Center for Infectious Disease"/>
            <person name="Wu L."/>
            <person name="Ma J."/>
        </authorList>
    </citation>
    <scope>NUCLEOTIDE SEQUENCE [LARGE SCALE GENOMIC DNA]</scope>
    <source>
        <strain evidence="6 7">JCM 14303</strain>
    </source>
</reference>
<organism evidence="6 7">
    <name type="scientific">Kribbella lupini</name>
    <dbReference type="NCBI Taxonomy" id="291602"/>
    <lineage>
        <taxon>Bacteria</taxon>
        <taxon>Bacillati</taxon>
        <taxon>Actinomycetota</taxon>
        <taxon>Actinomycetes</taxon>
        <taxon>Propionibacteriales</taxon>
        <taxon>Kribbellaceae</taxon>
        <taxon>Kribbella</taxon>
    </lineage>
</organism>
<dbReference type="Pfam" id="PF16925">
    <property type="entry name" value="TetR_C_13"/>
    <property type="match status" value="1"/>
</dbReference>
<evidence type="ECO:0000256" key="2">
    <source>
        <dbReference type="ARBA" id="ARBA00023125"/>
    </source>
</evidence>
<feature type="domain" description="HTH tetR-type" evidence="5">
    <location>
        <begin position="4"/>
        <end position="64"/>
    </location>
</feature>
<comment type="caution">
    <text evidence="6">The sequence shown here is derived from an EMBL/GenBank/DDBJ whole genome shotgun (WGS) entry which is preliminary data.</text>
</comment>
<name>A0ABN2C0L6_9ACTN</name>
<evidence type="ECO:0000256" key="3">
    <source>
        <dbReference type="ARBA" id="ARBA00023163"/>
    </source>
</evidence>
<dbReference type="Gene3D" id="1.10.357.10">
    <property type="entry name" value="Tetracycline Repressor, domain 2"/>
    <property type="match status" value="1"/>
</dbReference>
<proteinExistence type="predicted"/>
<dbReference type="Proteomes" id="UP001500363">
    <property type="component" value="Unassembled WGS sequence"/>
</dbReference>
<dbReference type="InterPro" id="IPR009057">
    <property type="entry name" value="Homeodomain-like_sf"/>
</dbReference>
<gene>
    <name evidence="6" type="ORF">GCM10009741_61900</name>
</gene>
<dbReference type="PROSITE" id="PS50977">
    <property type="entry name" value="HTH_TETR_2"/>
    <property type="match status" value="1"/>
</dbReference>
<evidence type="ECO:0000313" key="7">
    <source>
        <dbReference type="Proteomes" id="UP001500363"/>
    </source>
</evidence>
<dbReference type="PANTHER" id="PTHR47506:SF6">
    <property type="entry name" value="HTH-TYPE TRANSCRIPTIONAL REPRESSOR NEMR"/>
    <property type="match status" value="1"/>
</dbReference>
<feature type="DNA-binding region" description="H-T-H motif" evidence="4">
    <location>
        <begin position="27"/>
        <end position="46"/>
    </location>
</feature>
<dbReference type="EMBL" id="BAAANC010000003">
    <property type="protein sequence ID" value="GAA1549460.1"/>
    <property type="molecule type" value="Genomic_DNA"/>
</dbReference>